<proteinExistence type="predicted"/>
<gene>
    <name evidence="1" type="ORF">CMV24_19375</name>
</gene>
<reference evidence="1 2" key="1">
    <citation type="submission" date="2017-09" db="EMBL/GenBank/DDBJ databases">
        <authorList>
            <person name="Ehlers B."/>
            <person name="Leendertz F.H."/>
        </authorList>
    </citation>
    <scope>NUCLEOTIDE SEQUENCE [LARGE SCALE GENOMIC DNA]</scope>
    <source>
        <strain evidence="1 2">DJ-1</strain>
    </source>
</reference>
<organism evidence="1 2">
    <name type="scientific">Pseudomonas plecoglossicida</name>
    <dbReference type="NCBI Taxonomy" id="70775"/>
    <lineage>
        <taxon>Bacteria</taxon>
        <taxon>Pseudomonadati</taxon>
        <taxon>Pseudomonadota</taxon>
        <taxon>Gammaproteobacteria</taxon>
        <taxon>Pseudomonadales</taxon>
        <taxon>Pseudomonadaceae</taxon>
        <taxon>Pseudomonas</taxon>
    </lineage>
</organism>
<accession>A0A2A3M2I2</accession>
<dbReference type="RefSeq" id="WP_023383799.1">
    <property type="nucleotide sequence ID" value="NZ_NTME01000021.1"/>
</dbReference>
<comment type="caution">
    <text evidence="1">The sequence shown here is derived from an EMBL/GenBank/DDBJ whole genome shotgun (WGS) entry which is preliminary data.</text>
</comment>
<dbReference type="Proteomes" id="UP000218102">
    <property type="component" value="Unassembled WGS sequence"/>
</dbReference>
<evidence type="ECO:0000313" key="1">
    <source>
        <dbReference type="EMBL" id="PBJ93981.1"/>
    </source>
</evidence>
<dbReference type="EMBL" id="NTME01000021">
    <property type="protein sequence ID" value="PBJ93981.1"/>
    <property type="molecule type" value="Genomic_DNA"/>
</dbReference>
<evidence type="ECO:0000313" key="2">
    <source>
        <dbReference type="Proteomes" id="UP000218102"/>
    </source>
</evidence>
<name>A0A2A3M2I2_PSEDL</name>
<protein>
    <submittedName>
        <fullName evidence="1">Uncharacterized protein</fullName>
    </submittedName>
</protein>
<dbReference type="AlphaFoldDB" id="A0A2A3M2I2"/>
<sequence length="92" mass="10425">MKQLFSSFFAVLLFGWILYTVSPEEPCERVERGALPVRVVFDAVRWAGTNYLSTDSRIDLLIWSIAADKSVQSFISRLFYGPELNCTTGQAK</sequence>